<feature type="non-terminal residue" evidence="1">
    <location>
        <position position="1"/>
    </location>
</feature>
<comment type="caution">
    <text evidence="1">The sequence shown here is derived from an EMBL/GenBank/DDBJ whole genome shotgun (WGS) entry which is preliminary data.</text>
</comment>
<name>X1BTB3_9ZZZZ</name>
<evidence type="ECO:0000313" key="1">
    <source>
        <dbReference type="EMBL" id="GAG87433.1"/>
    </source>
</evidence>
<protein>
    <recommendedName>
        <fullName evidence="2">DNA topoisomerase type IA zn finger domain-containing protein</fullName>
    </recommendedName>
</protein>
<evidence type="ECO:0008006" key="2">
    <source>
        <dbReference type="Google" id="ProtNLM"/>
    </source>
</evidence>
<organism evidence="1">
    <name type="scientific">marine sediment metagenome</name>
    <dbReference type="NCBI Taxonomy" id="412755"/>
    <lineage>
        <taxon>unclassified sequences</taxon>
        <taxon>metagenomes</taxon>
        <taxon>ecological metagenomes</taxon>
    </lineage>
</organism>
<dbReference type="EMBL" id="BART01015668">
    <property type="protein sequence ID" value="GAG87433.1"/>
    <property type="molecule type" value="Genomic_DNA"/>
</dbReference>
<dbReference type="AlphaFoldDB" id="X1BTB3"/>
<gene>
    <name evidence="1" type="ORF">S01H4_30369</name>
</gene>
<accession>X1BTB3</accession>
<sequence length="49" mass="5481">EAEAHAGKENMTMKCPKCGTQMAHVLRAGYKYVYGCPNENNHKNKGEKL</sequence>
<proteinExistence type="predicted"/>
<reference evidence="1" key="1">
    <citation type="journal article" date="2014" name="Front. Microbiol.">
        <title>High frequency of phylogenetically diverse reductive dehalogenase-homologous genes in deep subseafloor sedimentary metagenomes.</title>
        <authorList>
            <person name="Kawai M."/>
            <person name="Futagami T."/>
            <person name="Toyoda A."/>
            <person name="Takaki Y."/>
            <person name="Nishi S."/>
            <person name="Hori S."/>
            <person name="Arai W."/>
            <person name="Tsubouchi T."/>
            <person name="Morono Y."/>
            <person name="Uchiyama I."/>
            <person name="Ito T."/>
            <person name="Fujiyama A."/>
            <person name="Inagaki F."/>
            <person name="Takami H."/>
        </authorList>
    </citation>
    <scope>NUCLEOTIDE SEQUENCE</scope>
    <source>
        <strain evidence="1">Expedition CK06-06</strain>
    </source>
</reference>